<evidence type="ECO:0000313" key="2">
    <source>
        <dbReference type="EnsemblPlants" id="TraesCS2B02G601500.1.cds1"/>
    </source>
</evidence>
<organism evidence="2">
    <name type="scientific">Triticum aestivum</name>
    <name type="common">Wheat</name>
    <dbReference type="NCBI Taxonomy" id="4565"/>
    <lineage>
        <taxon>Eukaryota</taxon>
        <taxon>Viridiplantae</taxon>
        <taxon>Streptophyta</taxon>
        <taxon>Embryophyta</taxon>
        <taxon>Tracheophyta</taxon>
        <taxon>Spermatophyta</taxon>
        <taxon>Magnoliopsida</taxon>
        <taxon>Liliopsida</taxon>
        <taxon>Poales</taxon>
        <taxon>Poaceae</taxon>
        <taxon>BOP clade</taxon>
        <taxon>Pooideae</taxon>
        <taxon>Triticodae</taxon>
        <taxon>Triticeae</taxon>
        <taxon>Triticinae</taxon>
        <taxon>Triticum</taxon>
    </lineage>
</organism>
<reference evidence="2" key="2">
    <citation type="submission" date="2018-10" db="UniProtKB">
        <authorList>
            <consortium name="EnsemblPlants"/>
        </authorList>
    </citation>
    <scope>IDENTIFICATION</scope>
</reference>
<accession>A0A3B6CGW8</accession>
<dbReference type="InterPro" id="IPR001810">
    <property type="entry name" value="F-box_dom"/>
</dbReference>
<dbReference type="PANTHER" id="PTHR36140:SF2">
    <property type="entry name" value="OS01G0152950 PROTEIN"/>
    <property type="match status" value="1"/>
</dbReference>
<dbReference type="Gene3D" id="1.20.1280.50">
    <property type="match status" value="1"/>
</dbReference>
<evidence type="ECO:0000313" key="3">
    <source>
        <dbReference type="Proteomes" id="UP000019116"/>
    </source>
</evidence>
<protein>
    <recommendedName>
        <fullName evidence="1">F-box domain-containing protein</fullName>
    </recommendedName>
</protein>
<dbReference type="SMART" id="SM00256">
    <property type="entry name" value="FBOX"/>
    <property type="match status" value="1"/>
</dbReference>
<dbReference type="RefSeq" id="XP_044326976.1">
    <property type="nucleotide sequence ID" value="XM_044471041.1"/>
</dbReference>
<proteinExistence type="predicted"/>
<dbReference type="Gramene" id="TraesCAD_scaffold_091377_01G000100.1">
    <property type="protein sequence ID" value="TraesCAD_scaffold_091377_01G000100.1"/>
    <property type="gene ID" value="TraesCAD_scaffold_091377_01G000100"/>
</dbReference>
<dbReference type="EnsemblPlants" id="TraesCS2B02G601500.1">
    <property type="protein sequence ID" value="TraesCS2B02G601500.1.cds1"/>
    <property type="gene ID" value="TraesCS2B02G601500"/>
</dbReference>
<dbReference type="Gramene" id="TraesNOR2B03G01086090.1">
    <property type="protein sequence ID" value="TraesNOR2B03G01086090.1.CDS1"/>
    <property type="gene ID" value="TraesNOR2B03G01086090"/>
</dbReference>
<dbReference type="Proteomes" id="UP000019116">
    <property type="component" value="Chromosome 2B"/>
</dbReference>
<feature type="domain" description="F-box" evidence="1">
    <location>
        <begin position="15"/>
        <end position="56"/>
    </location>
</feature>
<dbReference type="InterPro" id="IPR036047">
    <property type="entry name" value="F-box-like_dom_sf"/>
</dbReference>
<dbReference type="AlphaFoldDB" id="A0A3B6CGW8"/>
<keyword evidence="3" id="KW-1185">Reference proteome</keyword>
<dbReference type="Gramene" id="TraesCS2B02G601500.1">
    <property type="protein sequence ID" value="TraesCS2B02G601500.1.cds1"/>
    <property type="gene ID" value="TraesCS2B02G601500"/>
</dbReference>
<dbReference type="STRING" id="4565.A0A3B6CGW8"/>
<dbReference type="GeneID" id="123047476"/>
<gene>
    <name evidence="2" type="primary">LOC123047476</name>
</gene>
<dbReference type="RefSeq" id="XP_044326977.1">
    <property type="nucleotide sequence ID" value="XM_044471042.1"/>
</dbReference>
<dbReference type="SUPFAM" id="SSF81383">
    <property type="entry name" value="F-box domain"/>
    <property type="match status" value="1"/>
</dbReference>
<dbReference type="OrthoDB" id="582186at2759"/>
<sequence length="485" mass="53906">MDNARVRRRRDGAEIGDDAVREVLARLPGLRELLRCAATCKHWRRLVLDRAFLRRLGLWPDTARRPCILAGVFSQMCYSRDDSRDEGSLYAPPRFINLQDGLDDVRHPPRAFYSFVTIDGDDRGLFHLARPLAARRGFLLARLLQPYSPGNRGVGPNKLHLAVCRPLLDRRSTHLLPPPPFNMDDYLDNNLIGCAIVTAADHAATTAGDASLLPVDVDHKQQQDQQSAFQVLLMYKDNNDGFAYACAYSSAAPGGGGGWTAPVKSYLASRYTRCGPRAGLVAHGIVHWLFMHYQNHQIYALKLSMDTLHATLTEIPIEVHPTMPRPPIPCTVDGRLSFVTIGEDGVADLWTKQEQDDVVAAKEKEQDDNAWQSSQLTSLGSERISSVFFAETRGALLVEQHGGALSIVDLKSKEKSPMHLKDETSEQHSRGTCRFLESCSSSCCRGYSHGYRGTTCLQAPPVLYEMDWDVFPSTDPCLSLSSGER</sequence>
<dbReference type="Pfam" id="PF12937">
    <property type="entry name" value="F-box-like"/>
    <property type="match status" value="1"/>
</dbReference>
<name>A0A3B6CGW8_WHEAT</name>
<dbReference type="Gramene" id="TraesCS2B03G1504200.1">
    <property type="protein sequence ID" value="TraesCS2B03G1504200.1.CDS1"/>
    <property type="gene ID" value="TraesCS2B03G1504200"/>
</dbReference>
<reference evidence="2" key="1">
    <citation type="submission" date="2018-08" db="EMBL/GenBank/DDBJ databases">
        <authorList>
            <person name="Rossello M."/>
        </authorList>
    </citation>
    <scope>NUCLEOTIDE SEQUENCE [LARGE SCALE GENOMIC DNA]</scope>
    <source>
        <strain evidence="2">cv. Chinese Spring</strain>
    </source>
</reference>
<evidence type="ECO:0000259" key="1">
    <source>
        <dbReference type="SMART" id="SM00256"/>
    </source>
</evidence>
<dbReference type="PANTHER" id="PTHR36140">
    <property type="entry name" value="F-BOX DOMAIN-CONTAINING PROTEIN-RELATED"/>
    <property type="match status" value="1"/>
</dbReference>